<protein>
    <submittedName>
        <fullName evidence="1">Uncharacterized protein</fullName>
    </submittedName>
</protein>
<name>A0A838XX89_9NEIS</name>
<dbReference type="AlphaFoldDB" id="A0A838XX89"/>
<keyword evidence="2" id="KW-1185">Reference proteome</keyword>
<evidence type="ECO:0000313" key="1">
    <source>
        <dbReference type="EMBL" id="MBA4707780.1"/>
    </source>
</evidence>
<sequence length="469" mass="50515">MSSLPPPDLSGPLPLQINRLGHATHGLCKNGTVSMANGLQQDGYAFPGTGFCYAVSVPGFVASVDPDAAAEQAAGRYWLPYAIVAGGQLYGQQLMNEPGYRGDAAVFMSFGTNRNLAITIPGGAIKAIWWTIWPSQKIHSVTGISAINELPFWKLLDVAGHRAVFAASTALGGDNIGMKLWYAECRFFEMTVSWPVGGTPQISLAELPNTSSIPTQFDGFTVTQAAPVEGGGLELRDYTLPARSYDAQYGMTSNRLALQPMATNVAAYYPHDHTFSRIVGYAYRGEEPQPITCEARSVLTQDFACSPYSYLETKLWSVRISNKAHRRVTTRIAFGGTEVISAVWDKDIWDSWVVMSAGGVDADANGQPLLGGGPLNDGDNAVVWMGCYVVGRDLLVAAWSDSESAKWQLVDVVTGQKLNQGSLSDAQRLAFQQGHKFEFIYASKHPVTGQIAVSVPAAGSSLAEQLCWV</sequence>
<gene>
    <name evidence="1" type="ORF">H2Z84_05165</name>
</gene>
<accession>A0A838XX89</accession>
<dbReference type="EMBL" id="JACERN010000017">
    <property type="protein sequence ID" value="MBA4707780.1"/>
    <property type="molecule type" value="Genomic_DNA"/>
</dbReference>
<comment type="caution">
    <text evidence="1">The sequence shown here is derived from an EMBL/GenBank/DDBJ whole genome shotgun (WGS) entry which is preliminary data.</text>
</comment>
<reference evidence="1 2" key="1">
    <citation type="submission" date="2020-07" db="EMBL/GenBank/DDBJ databases">
        <title>Draft genome sequence of violacein-producing bacteria and related species.</title>
        <authorList>
            <person name="Wilson H.S."/>
            <person name="De Leon M.E."/>
        </authorList>
    </citation>
    <scope>NUCLEOTIDE SEQUENCE [LARGE SCALE GENOMIC DNA]</scope>
    <source>
        <strain evidence="1 2">HSC-21Su07</strain>
    </source>
</reference>
<dbReference type="RefSeq" id="WP_181835025.1">
    <property type="nucleotide sequence ID" value="NZ_JACERN010000017.1"/>
</dbReference>
<proteinExistence type="predicted"/>
<evidence type="ECO:0000313" key="2">
    <source>
        <dbReference type="Proteomes" id="UP000545606"/>
    </source>
</evidence>
<dbReference type="Proteomes" id="UP000545606">
    <property type="component" value="Unassembled WGS sequence"/>
</dbReference>
<organism evidence="1 2">
    <name type="scientific">Aquitalea aquatica</name>
    <dbReference type="NCBI Taxonomy" id="3044273"/>
    <lineage>
        <taxon>Bacteria</taxon>
        <taxon>Pseudomonadati</taxon>
        <taxon>Pseudomonadota</taxon>
        <taxon>Betaproteobacteria</taxon>
        <taxon>Neisseriales</taxon>
        <taxon>Chromobacteriaceae</taxon>
        <taxon>Aquitalea</taxon>
    </lineage>
</organism>